<feature type="binding site" evidence="2">
    <location>
        <position position="127"/>
    </location>
    <ligand>
        <name>Mn(2+)</name>
        <dbReference type="ChEBI" id="CHEBI:29035"/>
        <label>2</label>
    </ligand>
</feature>
<dbReference type="PANTHER" id="PTHR11014:SF63">
    <property type="entry name" value="METALLOPEPTIDASE, PUTATIVE (AFU_ORTHOLOGUE AFUA_6G09600)-RELATED"/>
    <property type="match status" value="1"/>
</dbReference>
<dbReference type="Pfam" id="PF07687">
    <property type="entry name" value="M20_dimer"/>
    <property type="match status" value="1"/>
</dbReference>
<feature type="binding site" evidence="2">
    <location>
        <position position="381"/>
    </location>
    <ligand>
        <name>Mn(2+)</name>
        <dbReference type="ChEBI" id="CHEBI:29035"/>
        <label>2</label>
    </ligand>
</feature>
<evidence type="ECO:0000313" key="6">
    <source>
        <dbReference type="Proteomes" id="UP000199118"/>
    </source>
</evidence>
<proteinExistence type="predicted"/>
<protein>
    <submittedName>
        <fullName evidence="5">Hippurate hydrolase</fullName>
    </submittedName>
</protein>
<feature type="domain" description="Peptidase M20 dimerisation" evidence="4">
    <location>
        <begin position="206"/>
        <end position="299"/>
    </location>
</feature>
<dbReference type="EMBL" id="FNMZ01000001">
    <property type="protein sequence ID" value="SDW43259.1"/>
    <property type="molecule type" value="Genomic_DNA"/>
</dbReference>
<dbReference type="Proteomes" id="UP000199118">
    <property type="component" value="Unassembled WGS sequence"/>
</dbReference>
<dbReference type="AlphaFoldDB" id="A0A1H2TJ65"/>
<dbReference type="GO" id="GO:0019877">
    <property type="term" value="P:diaminopimelate biosynthetic process"/>
    <property type="evidence" value="ECO:0007669"/>
    <property type="project" value="UniProtKB-ARBA"/>
</dbReference>
<reference evidence="5 6" key="1">
    <citation type="submission" date="2016-10" db="EMBL/GenBank/DDBJ databases">
        <authorList>
            <person name="de Groot N.N."/>
        </authorList>
    </citation>
    <scope>NUCLEOTIDE SEQUENCE [LARGE SCALE GENOMIC DNA]</scope>
    <source>
        <strain evidence="5 6">DSM 17890</strain>
    </source>
</reference>
<feature type="binding site" evidence="2">
    <location>
        <position position="125"/>
    </location>
    <ligand>
        <name>Mn(2+)</name>
        <dbReference type="ChEBI" id="CHEBI:29035"/>
        <label>2</label>
    </ligand>
</feature>
<evidence type="ECO:0000259" key="4">
    <source>
        <dbReference type="Pfam" id="PF07687"/>
    </source>
</evidence>
<dbReference type="Gene3D" id="3.40.630.10">
    <property type="entry name" value="Zn peptidases"/>
    <property type="match status" value="1"/>
</dbReference>
<keyword evidence="1 5" id="KW-0378">Hydrolase</keyword>
<dbReference type="PANTHER" id="PTHR11014">
    <property type="entry name" value="PEPTIDASE M20 FAMILY MEMBER"/>
    <property type="match status" value="1"/>
</dbReference>
<dbReference type="InterPro" id="IPR017439">
    <property type="entry name" value="Amidohydrolase"/>
</dbReference>
<dbReference type="FunFam" id="3.30.70.360:FF:000001">
    <property type="entry name" value="N-acetyldiaminopimelate deacetylase"/>
    <property type="match status" value="1"/>
</dbReference>
<keyword evidence="2" id="KW-0464">Manganese</keyword>
<organism evidence="5 6">
    <name type="scientific">Albimonas donghaensis</name>
    <dbReference type="NCBI Taxonomy" id="356660"/>
    <lineage>
        <taxon>Bacteria</taxon>
        <taxon>Pseudomonadati</taxon>
        <taxon>Pseudomonadota</taxon>
        <taxon>Alphaproteobacteria</taxon>
        <taxon>Rhodobacterales</taxon>
        <taxon>Paracoccaceae</taxon>
        <taxon>Albimonas</taxon>
    </lineage>
</organism>
<dbReference type="InterPro" id="IPR036264">
    <property type="entry name" value="Bact_exopeptidase_dim_dom"/>
</dbReference>
<dbReference type="GO" id="GO:0046872">
    <property type="term" value="F:metal ion binding"/>
    <property type="evidence" value="ECO:0007669"/>
    <property type="project" value="UniProtKB-KW"/>
</dbReference>
<feature type="binding site" evidence="2">
    <location>
        <position position="186"/>
    </location>
    <ligand>
        <name>Mn(2+)</name>
        <dbReference type="ChEBI" id="CHEBI:29035"/>
        <label>2</label>
    </ligand>
</feature>
<dbReference type="SUPFAM" id="SSF55031">
    <property type="entry name" value="Bacterial exopeptidase dimerisation domain"/>
    <property type="match status" value="1"/>
</dbReference>
<dbReference type="Pfam" id="PF01546">
    <property type="entry name" value="Peptidase_M20"/>
    <property type="match status" value="1"/>
</dbReference>
<dbReference type="Gene3D" id="3.30.70.360">
    <property type="match status" value="1"/>
</dbReference>
<dbReference type="PIRSF" id="PIRSF005962">
    <property type="entry name" value="Pept_M20D_amidohydro"/>
    <property type="match status" value="1"/>
</dbReference>
<dbReference type="InterPro" id="IPR002933">
    <property type="entry name" value="Peptidase_M20"/>
</dbReference>
<dbReference type="STRING" id="356660.SAMN05444336_101996"/>
<comment type="cofactor">
    <cofactor evidence="2">
        <name>Mn(2+)</name>
        <dbReference type="ChEBI" id="CHEBI:29035"/>
    </cofactor>
    <text evidence="2">The Mn(2+) ion enhances activity.</text>
</comment>
<evidence type="ECO:0000256" key="3">
    <source>
        <dbReference type="SAM" id="MobiDB-lite"/>
    </source>
</evidence>
<sequence>MLDRAPPRPLRTTTPRRPTNPGAPMPVIPEIAERLPEFAAIRRDFHRHPEIGFEEVRTSGIVAGMLEGWGIEVHRGIGGTGLVGVIEGNAPGRTVGLRADMDALPIEERTNLEWRSTVPGVSHACGHDGHTTMLLAAAQRLAETRDFPGRVIVIFQPAEEGLGGARAMIKDGLFDRFPCDEVYGLHNSPYTDEGVVGIKPGVAMAGADFFDIRIQGVGSHGASPQHSKDPIMVATALAQALQTIRSRNAPPHEAAVLSITQIHSGAAYNVVPDTATLSGTLRFFSDEARDRMRDRMRELSAGLAVAFGVEIEVDIRDVFTVLENDVNLTDVVAGIAAEITGAERVSLQSEAATGSEDFADMLKAAPGVYFTVGHKGDVPLHNPGFVFDDDVIPLGASMLVSVAAARLAAG</sequence>
<evidence type="ECO:0000313" key="5">
    <source>
        <dbReference type="EMBL" id="SDW43259.1"/>
    </source>
</evidence>
<dbReference type="NCBIfam" id="TIGR01891">
    <property type="entry name" value="amidohydrolases"/>
    <property type="match status" value="1"/>
</dbReference>
<dbReference type="SUPFAM" id="SSF53187">
    <property type="entry name" value="Zn-dependent exopeptidases"/>
    <property type="match status" value="1"/>
</dbReference>
<keyword evidence="6" id="KW-1185">Reference proteome</keyword>
<feature type="region of interest" description="Disordered" evidence="3">
    <location>
        <begin position="1"/>
        <end position="26"/>
    </location>
</feature>
<accession>A0A1H2TJ65</accession>
<keyword evidence="2" id="KW-0479">Metal-binding</keyword>
<dbReference type="GO" id="GO:0050118">
    <property type="term" value="F:N-acetyldiaminopimelate deacetylase activity"/>
    <property type="evidence" value="ECO:0007669"/>
    <property type="project" value="UniProtKB-ARBA"/>
</dbReference>
<dbReference type="CDD" id="cd05666">
    <property type="entry name" value="M20_Acy1-like"/>
    <property type="match status" value="1"/>
</dbReference>
<dbReference type="InterPro" id="IPR011650">
    <property type="entry name" value="Peptidase_M20_dimer"/>
</dbReference>
<feature type="compositionally biased region" description="Low complexity" evidence="3">
    <location>
        <begin position="10"/>
        <end position="20"/>
    </location>
</feature>
<feature type="binding site" evidence="2">
    <location>
        <position position="160"/>
    </location>
    <ligand>
        <name>Mn(2+)</name>
        <dbReference type="ChEBI" id="CHEBI:29035"/>
        <label>2</label>
    </ligand>
</feature>
<evidence type="ECO:0000256" key="1">
    <source>
        <dbReference type="ARBA" id="ARBA00022801"/>
    </source>
</evidence>
<evidence type="ECO:0000256" key="2">
    <source>
        <dbReference type="PIRSR" id="PIRSR005962-1"/>
    </source>
</evidence>
<name>A0A1H2TJ65_9RHOB</name>
<gene>
    <name evidence="5" type="ORF">SAMN05444336_101996</name>
</gene>